<evidence type="ECO:0000256" key="1">
    <source>
        <dbReference type="SAM" id="MobiDB-lite"/>
    </source>
</evidence>
<dbReference type="PhylomeDB" id="E9H4G1"/>
<proteinExistence type="predicted"/>
<organism evidence="2 3">
    <name type="scientific">Daphnia pulex</name>
    <name type="common">Water flea</name>
    <dbReference type="NCBI Taxonomy" id="6669"/>
    <lineage>
        <taxon>Eukaryota</taxon>
        <taxon>Metazoa</taxon>
        <taxon>Ecdysozoa</taxon>
        <taxon>Arthropoda</taxon>
        <taxon>Crustacea</taxon>
        <taxon>Branchiopoda</taxon>
        <taxon>Diplostraca</taxon>
        <taxon>Cladocera</taxon>
        <taxon>Anomopoda</taxon>
        <taxon>Daphniidae</taxon>
        <taxon>Daphnia</taxon>
    </lineage>
</organism>
<dbReference type="AlphaFoldDB" id="E9H4G1"/>
<name>E9H4G1_DAPPU</name>
<dbReference type="EMBL" id="GL732591">
    <property type="protein sequence ID" value="EFX73406.1"/>
    <property type="molecule type" value="Genomic_DNA"/>
</dbReference>
<dbReference type="KEGG" id="dpx:DAPPUDRAFT_325348"/>
<keyword evidence="3" id="KW-1185">Reference proteome</keyword>
<feature type="compositionally biased region" description="Basic and acidic residues" evidence="1">
    <location>
        <begin position="263"/>
        <end position="282"/>
    </location>
</feature>
<dbReference type="InParanoid" id="E9H4G1"/>
<evidence type="ECO:0000313" key="3">
    <source>
        <dbReference type="Proteomes" id="UP000000305"/>
    </source>
</evidence>
<sequence>MNEDIIKAALEKKDFARTKDFHNQLESLITLSVRLISNENANVIYSVQHMDVFLKILEGFVLNLNETHASSDKALADFDVKITPLIHKFANLVVELSKFGDCQKEYEAYLARFLNSLPIHPTLRITPWQRTKDFMKSLLSLLPDEISEEPAIQTHGHSCNEKLVTNATNNDLTNHAILCDLLDKQAQTIMTPPRSVKGSVLDSNILNSSEDYLFSESLLVSAQAVEEEAIECNPTPSKKHTKDIQTVKSGAERMEANRQAAIRKREQNERNRKETEEKQKQK</sequence>
<dbReference type="HOGENOM" id="CLU_987862_0_0_1"/>
<feature type="region of interest" description="Disordered" evidence="1">
    <location>
        <begin position="233"/>
        <end position="282"/>
    </location>
</feature>
<gene>
    <name evidence="2" type="ORF">DAPPUDRAFT_325348</name>
</gene>
<dbReference type="Proteomes" id="UP000000305">
    <property type="component" value="Unassembled WGS sequence"/>
</dbReference>
<accession>E9H4G1</accession>
<reference evidence="2 3" key="1">
    <citation type="journal article" date="2011" name="Science">
        <title>The ecoresponsive genome of Daphnia pulex.</title>
        <authorList>
            <person name="Colbourne J.K."/>
            <person name="Pfrender M.E."/>
            <person name="Gilbert D."/>
            <person name="Thomas W.K."/>
            <person name="Tucker A."/>
            <person name="Oakley T.H."/>
            <person name="Tokishita S."/>
            <person name="Aerts A."/>
            <person name="Arnold G.J."/>
            <person name="Basu M.K."/>
            <person name="Bauer D.J."/>
            <person name="Caceres C.E."/>
            <person name="Carmel L."/>
            <person name="Casola C."/>
            <person name="Choi J.H."/>
            <person name="Detter J.C."/>
            <person name="Dong Q."/>
            <person name="Dusheyko S."/>
            <person name="Eads B.D."/>
            <person name="Frohlich T."/>
            <person name="Geiler-Samerotte K.A."/>
            <person name="Gerlach D."/>
            <person name="Hatcher P."/>
            <person name="Jogdeo S."/>
            <person name="Krijgsveld J."/>
            <person name="Kriventseva E.V."/>
            <person name="Kultz D."/>
            <person name="Laforsch C."/>
            <person name="Lindquist E."/>
            <person name="Lopez J."/>
            <person name="Manak J.R."/>
            <person name="Muller J."/>
            <person name="Pangilinan J."/>
            <person name="Patwardhan R.P."/>
            <person name="Pitluck S."/>
            <person name="Pritham E.J."/>
            <person name="Rechtsteiner A."/>
            <person name="Rho M."/>
            <person name="Rogozin I.B."/>
            <person name="Sakarya O."/>
            <person name="Salamov A."/>
            <person name="Schaack S."/>
            <person name="Shapiro H."/>
            <person name="Shiga Y."/>
            <person name="Skalitzky C."/>
            <person name="Smith Z."/>
            <person name="Souvorov A."/>
            <person name="Sung W."/>
            <person name="Tang Z."/>
            <person name="Tsuchiya D."/>
            <person name="Tu H."/>
            <person name="Vos H."/>
            <person name="Wang M."/>
            <person name="Wolf Y.I."/>
            <person name="Yamagata H."/>
            <person name="Yamada T."/>
            <person name="Ye Y."/>
            <person name="Shaw J.R."/>
            <person name="Andrews J."/>
            <person name="Crease T.J."/>
            <person name="Tang H."/>
            <person name="Lucas S.M."/>
            <person name="Robertson H.M."/>
            <person name="Bork P."/>
            <person name="Koonin E.V."/>
            <person name="Zdobnov E.M."/>
            <person name="Grigoriev I.V."/>
            <person name="Lynch M."/>
            <person name="Boore J.L."/>
        </authorList>
    </citation>
    <scope>NUCLEOTIDE SEQUENCE [LARGE SCALE GENOMIC DNA]</scope>
</reference>
<feature type="compositionally biased region" description="Basic and acidic residues" evidence="1">
    <location>
        <begin position="242"/>
        <end position="256"/>
    </location>
</feature>
<protein>
    <submittedName>
        <fullName evidence="2">Uncharacterized protein</fullName>
    </submittedName>
</protein>
<evidence type="ECO:0000313" key="2">
    <source>
        <dbReference type="EMBL" id="EFX73406.1"/>
    </source>
</evidence>